<dbReference type="GO" id="GO:0006412">
    <property type="term" value="P:translation"/>
    <property type="evidence" value="ECO:0007669"/>
    <property type="project" value="InterPro"/>
</dbReference>
<evidence type="ECO:0000256" key="3">
    <source>
        <dbReference type="ARBA" id="ARBA00023274"/>
    </source>
</evidence>
<comment type="similarity">
    <text evidence="1">Belongs to the bacterial ribosomal protein bL33 family.</text>
</comment>
<name>A0A141SDY0_GELVA</name>
<dbReference type="GO" id="GO:1990904">
    <property type="term" value="C:ribonucleoprotein complex"/>
    <property type="evidence" value="ECO:0007669"/>
    <property type="project" value="UniProtKB-KW"/>
</dbReference>
<organism evidence="4">
    <name type="scientific">Gelidium vagum</name>
    <name type="common">Red alga</name>
    <dbReference type="NCBI Taxonomy" id="35171"/>
    <lineage>
        <taxon>Eukaryota</taxon>
        <taxon>Rhodophyta</taxon>
        <taxon>Florideophyceae</taxon>
        <taxon>Rhodymeniophycidae</taxon>
        <taxon>Gelidiales</taxon>
        <taxon>Gelidiaceae</taxon>
        <taxon>Gelidium</taxon>
    </lineage>
</organism>
<evidence type="ECO:0000313" key="4">
    <source>
        <dbReference type="EMBL" id="AMK96498.1"/>
    </source>
</evidence>
<protein>
    <submittedName>
        <fullName evidence="4">Ribosomal protein L33</fullName>
    </submittedName>
</protein>
<dbReference type="Pfam" id="PF00471">
    <property type="entry name" value="Ribosomal_L33"/>
    <property type="match status" value="1"/>
</dbReference>
<dbReference type="InterPro" id="IPR011332">
    <property type="entry name" value="Ribosomal_zn-bd"/>
</dbReference>
<geneLocation type="plastid" evidence="4"/>
<dbReference type="NCBIfam" id="NF001764">
    <property type="entry name" value="PRK00504.1"/>
    <property type="match status" value="1"/>
</dbReference>
<dbReference type="NCBIfam" id="TIGR01023">
    <property type="entry name" value="rpmG_bact"/>
    <property type="match status" value="1"/>
</dbReference>
<keyword evidence="2 4" id="KW-0689">Ribosomal protein</keyword>
<dbReference type="InterPro" id="IPR038584">
    <property type="entry name" value="Ribosomal_bL33_sf"/>
</dbReference>
<dbReference type="GO" id="GO:0003735">
    <property type="term" value="F:structural constituent of ribosome"/>
    <property type="evidence" value="ECO:0007669"/>
    <property type="project" value="InterPro"/>
</dbReference>
<dbReference type="HAMAP" id="MF_00294">
    <property type="entry name" value="Ribosomal_bL33"/>
    <property type="match status" value="1"/>
</dbReference>
<dbReference type="SUPFAM" id="SSF57829">
    <property type="entry name" value="Zn-binding ribosomal proteins"/>
    <property type="match status" value="1"/>
</dbReference>
<dbReference type="RefSeq" id="YP_009244256.1">
    <property type="nucleotide sequence ID" value="NC_029859.1"/>
</dbReference>
<proteinExistence type="inferred from homology"/>
<dbReference type="InterPro" id="IPR001705">
    <property type="entry name" value="Ribosomal_bL33"/>
</dbReference>
<dbReference type="EMBL" id="KT266787">
    <property type="protein sequence ID" value="AMK96498.1"/>
    <property type="molecule type" value="Genomic_DNA"/>
</dbReference>
<dbReference type="Gene3D" id="2.20.28.120">
    <property type="entry name" value="Ribosomal protein L33"/>
    <property type="match status" value="1"/>
</dbReference>
<dbReference type="GO" id="GO:0005840">
    <property type="term" value="C:ribosome"/>
    <property type="evidence" value="ECO:0007669"/>
    <property type="project" value="UniProtKB-KW"/>
</dbReference>
<dbReference type="PANTHER" id="PTHR43168">
    <property type="entry name" value="50S RIBOSOMAL PROTEIN L33, CHLOROPLASTIC"/>
    <property type="match status" value="1"/>
</dbReference>
<accession>A0A141SDY0</accession>
<keyword evidence="4" id="KW-0934">Plastid</keyword>
<gene>
    <name evidence="4" type="primary">rpl33</name>
    <name evidence="4" type="ORF">Gvag_036</name>
</gene>
<evidence type="ECO:0000256" key="2">
    <source>
        <dbReference type="ARBA" id="ARBA00022980"/>
    </source>
</evidence>
<dbReference type="GO" id="GO:0005737">
    <property type="term" value="C:cytoplasm"/>
    <property type="evidence" value="ECO:0007669"/>
    <property type="project" value="UniProtKB-ARBA"/>
</dbReference>
<keyword evidence="3" id="KW-0687">Ribonucleoprotein</keyword>
<dbReference type="NCBIfam" id="NF001860">
    <property type="entry name" value="PRK00595.1"/>
    <property type="match status" value="1"/>
</dbReference>
<dbReference type="AlphaFoldDB" id="A0A141SDY0"/>
<reference evidence="4" key="1">
    <citation type="submission" date="2015-07" db="EMBL/GenBank/DDBJ databases">
        <title>Reconstructing the complex evolutionary history of mobile plasmids in red algal genomes.</title>
        <authorList>
            <person name="Lee J."/>
            <person name="Kim K.M."/>
            <person name="Yang E.C."/>
            <person name="Miller K.A."/>
            <person name="Boo S.M."/>
            <person name="Bhattacharya D."/>
            <person name="Yoon H.S."/>
        </authorList>
    </citation>
    <scope>NUCLEOTIDE SEQUENCE</scope>
</reference>
<dbReference type="GeneID" id="27216013"/>
<dbReference type="PANTHER" id="PTHR43168:SF2">
    <property type="entry name" value="LARGE RIBOSOMAL SUBUNIT PROTEIN BL33C"/>
    <property type="match status" value="1"/>
</dbReference>
<evidence type="ECO:0000256" key="1">
    <source>
        <dbReference type="ARBA" id="ARBA00007596"/>
    </source>
</evidence>
<sequence>MGKNKGARIIITLECSCRNVSNLNKRKVGIFRYTSSKNRRNTPQRLKIKKYCPHCNKHNIFKEIK</sequence>